<sequence length="522" mass="56251">MQKVHMGWVEPVVPSEKPLGTAMIAEAGRMMRIAENTRECLVCGTRLSRFNTGTACSSCAREEPAVGAPVMPAEFWASDHMRDALASWHMGRVIFAFRTHPMHKSPITQLDVANWLDMSQASLSRIESREAPEKMSKLVQWATALHIPEELLWFRLPRQNSAAEVDRRQLLVLAAAAVASATTEDILPSSSSATDDFDASVPAIETAFWAAGNVGSDQPVREIGQLVALARRITKLQMACEYAKLGPLLAPAITDLYRQAQGGKPRDRRAAWDALTQVASETSVALRARGYFAVAWSAAQAAESAAKRIDSRQGIASGAYVRSQVLLARPESLKAALDCAVHTAAQVGPDATTTPEIQTVGMLHLQASLVTATMGASPHDHLAQAAEYAAQLDRSTVDDPTTIVGNVSFGSANVALWNMTVAMEEGSPERVLDLAHRLDPRSLPTVGRAAQYFVEVGRAAAARDDHTMSLDALLRAERIAPQQVRNMDTVQELVGHMMIKAGRDLVTGELGKLASRVGAVAL</sequence>
<dbReference type="EMBL" id="BMNE01000019">
    <property type="protein sequence ID" value="GGO01184.1"/>
    <property type="molecule type" value="Genomic_DNA"/>
</dbReference>
<reference evidence="3" key="1">
    <citation type="journal article" date="2019" name="Int. J. Syst. Evol. Microbiol.">
        <title>The Global Catalogue of Microorganisms (GCM) 10K type strain sequencing project: providing services to taxonomists for standard genome sequencing and annotation.</title>
        <authorList>
            <consortium name="The Broad Institute Genomics Platform"/>
            <consortium name="The Broad Institute Genome Sequencing Center for Infectious Disease"/>
            <person name="Wu L."/>
            <person name="Ma J."/>
        </authorList>
    </citation>
    <scope>NUCLEOTIDE SEQUENCE [LARGE SCALE GENOMIC DNA]</scope>
    <source>
        <strain evidence="3">CGMCC 4.7329</strain>
    </source>
</reference>
<dbReference type="InterPro" id="IPR001387">
    <property type="entry name" value="Cro/C1-type_HTH"/>
</dbReference>
<comment type="caution">
    <text evidence="2">The sequence shown here is derived from an EMBL/GenBank/DDBJ whole genome shotgun (WGS) entry which is preliminary data.</text>
</comment>
<dbReference type="Proteomes" id="UP000658127">
    <property type="component" value="Unassembled WGS sequence"/>
</dbReference>
<dbReference type="InterPro" id="IPR010982">
    <property type="entry name" value="Lambda_DNA-bd_dom_sf"/>
</dbReference>
<keyword evidence="3" id="KW-1185">Reference proteome</keyword>
<feature type="domain" description="HTH cro/C1-type" evidence="1">
    <location>
        <begin position="107"/>
        <end position="152"/>
    </location>
</feature>
<evidence type="ECO:0000313" key="2">
    <source>
        <dbReference type="EMBL" id="GGO01184.1"/>
    </source>
</evidence>
<evidence type="ECO:0000313" key="3">
    <source>
        <dbReference type="Proteomes" id="UP000658127"/>
    </source>
</evidence>
<dbReference type="PROSITE" id="PS50943">
    <property type="entry name" value="HTH_CROC1"/>
    <property type="match status" value="1"/>
</dbReference>
<accession>A0ABQ2L3R3</accession>
<gene>
    <name evidence="2" type="ORF">GCM10011610_70810</name>
</gene>
<proteinExistence type="predicted"/>
<evidence type="ECO:0000259" key="1">
    <source>
        <dbReference type="PROSITE" id="PS50943"/>
    </source>
</evidence>
<name>A0ABQ2L3R3_9NOCA</name>
<organism evidence="2 3">
    <name type="scientific">Nocardia rhizosphaerihabitans</name>
    <dbReference type="NCBI Taxonomy" id="1691570"/>
    <lineage>
        <taxon>Bacteria</taxon>
        <taxon>Bacillati</taxon>
        <taxon>Actinomycetota</taxon>
        <taxon>Actinomycetes</taxon>
        <taxon>Mycobacteriales</taxon>
        <taxon>Nocardiaceae</taxon>
        <taxon>Nocardia</taxon>
    </lineage>
</organism>
<dbReference type="SUPFAM" id="SSF47413">
    <property type="entry name" value="lambda repressor-like DNA-binding domains"/>
    <property type="match status" value="1"/>
</dbReference>
<dbReference type="CDD" id="cd00093">
    <property type="entry name" value="HTH_XRE"/>
    <property type="match status" value="1"/>
</dbReference>
<protein>
    <recommendedName>
        <fullName evidence="1">HTH cro/C1-type domain-containing protein</fullName>
    </recommendedName>
</protein>